<proteinExistence type="predicted"/>
<sequence length="285" mass="30688">MTMGSDPGGRADGRRPDATWTKRWLVATAVGVMVVWAALRTGWEPPDLAARLWVDSVPYALVLAAVVGVLATGWDLRRRPAALAVAGPTGTAAFRAGPHRSFGWLGTMQVMFFAIVVTGAVDQWTEAGAERPLRYLVQLPLVPFTVLLAAVFVAQVVTVVRGRVGVDLTPAGVEVREPLGVRTIPWAALAPGAPGAWSGGQMLYLDVRYPDLVTGWGLRWGSRRSPGIGLGHLNVHPEFLAAALRHYVDHPEERAGIGTPVGYDRLRRALGEDSCEEGPPPIRMR</sequence>
<keyword evidence="1" id="KW-1133">Transmembrane helix</keyword>
<feature type="transmembrane region" description="Helical" evidence="1">
    <location>
        <begin position="20"/>
        <end position="39"/>
    </location>
</feature>
<feature type="transmembrane region" description="Helical" evidence="1">
    <location>
        <begin position="59"/>
        <end position="76"/>
    </location>
</feature>
<reference evidence="2 3" key="1">
    <citation type="submission" date="2019-02" db="EMBL/GenBank/DDBJ databases">
        <title>Draft genome sequences of novel Actinobacteria.</title>
        <authorList>
            <person name="Sahin N."/>
            <person name="Ay H."/>
            <person name="Saygin H."/>
        </authorList>
    </citation>
    <scope>NUCLEOTIDE SEQUENCE [LARGE SCALE GENOMIC DNA]</scope>
    <source>
        <strain evidence="2 3">JCM 30529</strain>
    </source>
</reference>
<accession>A0ABY2DGT1</accession>
<evidence type="ECO:0008006" key="4">
    <source>
        <dbReference type="Google" id="ProtNLM"/>
    </source>
</evidence>
<name>A0ABY2DGT1_9ACTN</name>
<evidence type="ECO:0000313" key="3">
    <source>
        <dbReference type="Proteomes" id="UP000295626"/>
    </source>
</evidence>
<organism evidence="2 3">
    <name type="scientific">Micromonospora fluostatini</name>
    <dbReference type="NCBI Taxonomy" id="1629071"/>
    <lineage>
        <taxon>Bacteria</taxon>
        <taxon>Bacillati</taxon>
        <taxon>Actinomycetota</taxon>
        <taxon>Actinomycetes</taxon>
        <taxon>Micromonosporales</taxon>
        <taxon>Micromonosporaceae</taxon>
        <taxon>Micromonospora</taxon>
    </lineage>
</organism>
<keyword evidence="1" id="KW-0812">Transmembrane</keyword>
<gene>
    <name evidence="2" type="ORF">E1091_10345</name>
</gene>
<keyword evidence="1" id="KW-0472">Membrane</keyword>
<dbReference type="Proteomes" id="UP000295626">
    <property type="component" value="Unassembled WGS sequence"/>
</dbReference>
<protein>
    <recommendedName>
        <fullName evidence="4">PH domain-containing protein</fullName>
    </recommendedName>
</protein>
<keyword evidence="3" id="KW-1185">Reference proteome</keyword>
<dbReference type="EMBL" id="SMKE01000324">
    <property type="protein sequence ID" value="TDB95198.1"/>
    <property type="molecule type" value="Genomic_DNA"/>
</dbReference>
<evidence type="ECO:0000256" key="1">
    <source>
        <dbReference type="SAM" id="Phobius"/>
    </source>
</evidence>
<feature type="transmembrane region" description="Helical" evidence="1">
    <location>
        <begin position="102"/>
        <end position="121"/>
    </location>
</feature>
<comment type="caution">
    <text evidence="2">The sequence shown here is derived from an EMBL/GenBank/DDBJ whole genome shotgun (WGS) entry which is preliminary data.</text>
</comment>
<feature type="transmembrane region" description="Helical" evidence="1">
    <location>
        <begin position="141"/>
        <end position="160"/>
    </location>
</feature>
<evidence type="ECO:0000313" key="2">
    <source>
        <dbReference type="EMBL" id="TDB95198.1"/>
    </source>
</evidence>